<gene>
    <name evidence="5" type="ORF">SAMN05444277_105181</name>
</gene>
<evidence type="ECO:0000256" key="2">
    <source>
        <dbReference type="ARBA" id="ARBA00023125"/>
    </source>
</evidence>
<dbReference type="SMART" id="SM00342">
    <property type="entry name" value="HTH_ARAC"/>
    <property type="match status" value="1"/>
</dbReference>
<dbReference type="STRING" id="1465490.SAMN05444277_105181"/>
<dbReference type="SUPFAM" id="SSF46689">
    <property type="entry name" value="Homeodomain-like"/>
    <property type="match status" value="1"/>
</dbReference>
<dbReference type="AlphaFoldDB" id="A0A1I5VTK2"/>
<sequence length="313" mass="36147">MVKNIKSTSLEEFYKEAARFTGKNINKLLPPGINKEIGHFNIFDIAETIESVKRKAVMPYNRRAYYKISLIRGKSRAEYADKIIEIEKNALLFATPKVPYYWIPLDKKLHGNFCIFTDEFLIKNKSGVELDELPIFRPGGFPVFLLNDAEADEITLVFNKMKKEIASDYTYKYDLLRNYVLELIHYGQKLQPAVIAQHGFNASARVTSLFIELLERQFPIESPEQKLKLRSAKDYAERLAIHVNHLNKALKENTGKTTTAFIGSRIIQEAKILLKQTDWNISEIAYCLGFEEVAHFSNFFKRQTSFAPLSFRS</sequence>
<dbReference type="EMBL" id="FOXQ01000005">
    <property type="protein sequence ID" value="SFQ10829.1"/>
    <property type="molecule type" value="Genomic_DNA"/>
</dbReference>
<protein>
    <submittedName>
        <fullName evidence="5">AraC-type DNA-binding protein</fullName>
    </submittedName>
</protein>
<dbReference type="Pfam" id="PF12833">
    <property type="entry name" value="HTH_18"/>
    <property type="match status" value="1"/>
</dbReference>
<dbReference type="OrthoDB" id="629929at2"/>
<accession>A0A1I5VTK2</accession>
<organism evidence="5 6">
    <name type="scientific">Parafilimonas terrae</name>
    <dbReference type="NCBI Taxonomy" id="1465490"/>
    <lineage>
        <taxon>Bacteria</taxon>
        <taxon>Pseudomonadati</taxon>
        <taxon>Bacteroidota</taxon>
        <taxon>Chitinophagia</taxon>
        <taxon>Chitinophagales</taxon>
        <taxon>Chitinophagaceae</taxon>
        <taxon>Parafilimonas</taxon>
    </lineage>
</organism>
<reference evidence="5 6" key="1">
    <citation type="submission" date="2016-10" db="EMBL/GenBank/DDBJ databases">
        <authorList>
            <person name="de Groot N.N."/>
        </authorList>
    </citation>
    <scope>NUCLEOTIDE SEQUENCE [LARGE SCALE GENOMIC DNA]</scope>
    <source>
        <strain evidence="5 6">DSM 28286</strain>
    </source>
</reference>
<evidence type="ECO:0000313" key="6">
    <source>
        <dbReference type="Proteomes" id="UP000199031"/>
    </source>
</evidence>
<dbReference type="GO" id="GO:0003700">
    <property type="term" value="F:DNA-binding transcription factor activity"/>
    <property type="evidence" value="ECO:0007669"/>
    <property type="project" value="InterPro"/>
</dbReference>
<feature type="domain" description="HTH araC/xylS-type" evidence="4">
    <location>
        <begin position="204"/>
        <end position="313"/>
    </location>
</feature>
<dbReference type="Proteomes" id="UP000199031">
    <property type="component" value="Unassembled WGS sequence"/>
</dbReference>
<evidence type="ECO:0000313" key="5">
    <source>
        <dbReference type="EMBL" id="SFQ10829.1"/>
    </source>
</evidence>
<name>A0A1I5VTK2_9BACT</name>
<dbReference type="RefSeq" id="WP_090657999.1">
    <property type="nucleotide sequence ID" value="NZ_FOXQ01000005.1"/>
</dbReference>
<keyword evidence="2 5" id="KW-0238">DNA-binding</keyword>
<keyword evidence="6" id="KW-1185">Reference proteome</keyword>
<evidence type="ECO:0000259" key="4">
    <source>
        <dbReference type="PROSITE" id="PS01124"/>
    </source>
</evidence>
<dbReference type="InterPro" id="IPR009057">
    <property type="entry name" value="Homeodomain-like_sf"/>
</dbReference>
<evidence type="ECO:0000256" key="3">
    <source>
        <dbReference type="ARBA" id="ARBA00023163"/>
    </source>
</evidence>
<keyword evidence="3" id="KW-0804">Transcription</keyword>
<dbReference type="PROSITE" id="PS01124">
    <property type="entry name" value="HTH_ARAC_FAMILY_2"/>
    <property type="match status" value="1"/>
</dbReference>
<dbReference type="Gene3D" id="1.10.10.60">
    <property type="entry name" value="Homeodomain-like"/>
    <property type="match status" value="1"/>
</dbReference>
<proteinExistence type="predicted"/>
<keyword evidence="1" id="KW-0805">Transcription regulation</keyword>
<evidence type="ECO:0000256" key="1">
    <source>
        <dbReference type="ARBA" id="ARBA00023015"/>
    </source>
</evidence>
<dbReference type="PANTHER" id="PTHR43280:SF32">
    <property type="entry name" value="TRANSCRIPTIONAL REGULATORY PROTEIN"/>
    <property type="match status" value="1"/>
</dbReference>
<dbReference type="PANTHER" id="PTHR43280">
    <property type="entry name" value="ARAC-FAMILY TRANSCRIPTIONAL REGULATOR"/>
    <property type="match status" value="1"/>
</dbReference>
<dbReference type="GO" id="GO:0043565">
    <property type="term" value="F:sequence-specific DNA binding"/>
    <property type="evidence" value="ECO:0007669"/>
    <property type="project" value="InterPro"/>
</dbReference>
<dbReference type="InterPro" id="IPR018060">
    <property type="entry name" value="HTH_AraC"/>
</dbReference>